<proteinExistence type="predicted"/>
<reference evidence="2" key="1">
    <citation type="journal article" date="2015" name="Nature">
        <title>Complex archaea that bridge the gap between prokaryotes and eukaryotes.</title>
        <authorList>
            <person name="Spang A."/>
            <person name="Saw J.H."/>
            <person name="Jorgensen S.L."/>
            <person name="Zaremba-Niedzwiedzka K."/>
            <person name="Martijn J."/>
            <person name="Lind A.E."/>
            <person name="van Eijk R."/>
            <person name="Schleper C."/>
            <person name="Guy L."/>
            <person name="Ettema T.J."/>
        </authorList>
    </citation>
    <scope>NUCLEOTIDE SEQUENCE</scope>
</reference>
<dbReference type="EMBL" id="LAZR01051905">
    <property type="protein sequence ID" value="KKK84139.1"/>
    <property type="molecule type" value="Genomic_DNA"/>
</dbReference>
<name>A0A0F9B0G1_9ZZZZ</name>
<sequence>AQVEEYTEQVVIESDAEVPHSKE</sequence>
<feature type="non-terminal residue" evidence="2">
    <location>
        <position position="1"/>
    </location>
</feature>
<feature type="region of interest" description="Disordered" evidence="1">
    <location>
        <begin position="1"/>
        <end position="23"/>
    </location>
</feature>
<gene>
    <name evidence="2" type="ORF">LCGC14_2786390</name>
</gene>
<dbReference type="AlphaFoldDB" id="A0A0F9B0G1"/>
<accession>A0A0F9B0G1</accession>
<evidence type="ECO:0000313" key="2">
    <source>
        <dbReference type="EMBL" id="KKK84139.1"/>
    </source>
</evidence>
<evidence type="ECO:0000256" key="1">
    <source>
        <dbReference type="SAM" id="MobiDB-lite"/>
    </source>
</evidence>
<organism evidence="2">
    <name type="scientific">marine sediment metagenome</name>
    <dbReference type="NCBI Taxonomy" id="412755"/>
    <lineage>
        <taxon>unclassified sequences</taxon>
        <taxon>metagenomes</taxon>
        <taxon>ecological metagenomes</taxon>
    </lineage>
</organism>
<comment type="caution">
    <text evidence="2">The sequence shown here is derived from an EMBL/GenBank/DDBJ whole genome shotgun (WGS) entry which is preliminary data.</text>
</comment>
<protein>
    <submittedName>
        <fullName evidence="2">Uncharacterized protein</fullName>
    </submittedName>
</protein>